<feature type="region of interest" description="Disordered" evidence="7">
    <location>
        <begin position="45"/>
        <end position="64"/>
    </location>
</feature>
<keyword evidence="5" id="KW-0949">S-adenosyl-L-methionine</keyword>
<organism evidence="8 9">
    <name type="scientific">Herminiimonas aquatilis</name>
    <dbReference type="NCBI Taxonomy" id="345342"/>
    <lineage>
        <taxon>Bacteria</taxon>
        <taxon>Pseudomonadati</taxon>
        <taxon>Pseudomonadota</taxon>
        <taxon>Betaproteobacteria</taxon>
        <taxon>Burkholderiales</taxon>
        <taxon>Oxalobacteraceae</taxon>
        <taxon>Herminiimonas</taxon>
    </lineage>
</organism>
<dbReference type="InterPro" id="IPR002052">
    <property type="entry name" value="DNA_methylase_N6_adenine_CS"/>
</dbReference>
<dbReference type="RefSeq" id="WP_382233036.1">
    <property type="nucleotide sequence ID" value="NZ_JBHTCC010000001.1"/>
</dbReference>
<dbReference type="Gene3D" id="3.40.50.150">
    <property type="entry name" value="Vaccinia Virus protein VP39"/>
    <property type="match status" value="1"/>
</dbReference>
<dbReference type="Proteomes" id="UP001596379">
    <property type="component" value="Unassembled WGS sequence"/>
</dbReference>
<gene>
    <name evidence="8" type="ORF">ACFQO0_05655</name>
</gene>
<proteinExistence type="inferred from homology"/>
<evidence type="ECO:0000256" key="2">
    <source>
        <dbReference type="ARBA" id="ARBA00011900"/>
    </source>
</evidence>
<dbReference type="Gene3D" id="1.10.1020.10">
    <property type="entry name" value="Adenine-specific Methyltransferase, Domain 2"/>
    <property type="match status" value="1"/>
</dbReference>
<dbReference type="EC" id="2.1.1.72" evidence="2"/>
<evidence type="ECO:0000313" key="9">
    <source>
        <dbReference type="Proteomes" id="UP001596379"/>
    </source>
</evidence>
<keyword evidence="3 8" id="KW-0489">Methyltransferase</keyword>
<evidence type="ECO:0000256" key="1">
    <source>
        <dbReference type="ARBA" id="ARBA00006594"/>
    </source>
</evidence>
<dbReference type="EMBL" id="JBHTCC010000001">
    <property type="protein sequence ID" value="MFC7297913.1"/>
    <property type="molecule type" value="Genomic_DNA"/>
</dbReference>
<comment type="similarity">
    <text evidence="1">Belongs to the N(4)/N(6)-methyltransferase family.</text>
</comment>
<evidence type="ECO:0000313" key="8">
    <source>
        <dbReference type="EMBL" id="MFC7297913.1"/>
    </source>
</evidence>
<evidence type="ECO:0000256" key="6">
    <source>
        <dbReference type="ARBA" id="ARBA00047942"/>
    </source>
</evidence>
<dbReference type="InterPro" id="IPR012327">
    <property type="entry name" value="MeTrfase_D12"/>
</dbReference>
<evidence type="ECO:0000256" key="5">
    <source>
        <dbReference type="ARBA" id="ARBA00022691"/>
    </source>
</evidence>
<keyword evidence="4" id="KW-0808">Transferase</keyword>
<dbReference type="InterPro" id="IPR029063">
    <property type="entry name" value="SAM-dependent_MTases_sf"/>
</dbReference>
<dbReference type="SUPFAM" id="SSF53335">
    <property type="entry name" value="S-adenosyl-L-methionine-dependent methyltransferases"/>
    <property type="match status" value="1"/>
</dbReference>
<dbReference type="InterPro" id="IPR023095">
    <property type="entry name" value="Ade_MeTrfase_dom_2"/>
</dbReference>
<keyword evidence="9" id="KW-1185">Reference proteome</keyword>
<accession>A0ABW2J438</accession>
<feature type="compositionally biased region" description="Basic and acidic residues" evidence="7">
    <location>
        <begin position="45"/>
        <end position="62"/>
    </location>
</feature>
<evidence type="ECO:0000256" key="4">
    <source>
        <dbReference type="ARBA" id="ARBA00022679"/>
    </source>
</evidence>
<evidence type="ECO:0000256" key="7">
    <source>
        <dbReference type="SAM" id="MobiDB-lite"/>
    </source>
</evidence>
<dbReference type="Pfam" id="PF02086">
    <property type="entry name" value="MethyltransfD12"/>
    <property type="match status" value="1"/>
</dbReference>
<dbReference type="PRINTS" id="PR00505">
    <property type="entry name" value="D12N6MTFRASE"/>
</dbReference>
<evidence type="ECO:0000256" key="3">
    <source>
        <dbReference type="ARBA" id="ARBA00022603"/>
    </source>
</evidence>
<comment type="catalytic activity">
    <reaction evidence="6">
        <text>a 2'-deoxyadenosine in DNA + S-adenosyl-L-methionine = an N(6)-methyl-2'-deoxyadenosine in DNA + S-adenosyl-L-homocysteine + H(+)</text>
        <dbReference type="Rhea" id="RHEA:15197"/>
        <dbReference type="Rhea" id="RHEA-COMP:12418"/>
        <dbReference type="Rhea" id="RHEA-COMP:12419"/>
        <dbReference type="ChEBI" id="CHEBI:15378"/>
        <dbReference type="ChEBI" id="CHEBI:57856"/>
        <dbReference type="ChEBI" id="CHEBI:59789"/>
        <dbReference type="ChEBI" id="CHEBI:90615"/>
        <dbReference type="ChEBI" id="CHEBI:90616"/>
        <dbReference type="EC" id="2.1.1.72"/>
    </reaction>
</comment>
<comment type="caution">
    <text evidence="8">The sequence shown here is derived from an EMBL/GenBank/DDBJ whole genome shotgun (WGS) entry which is preliminary data.</text>
</comment>
<protein>
    <recommendedName>
        <fullName evidence="2">site-specific DNA-methyltransferase (adenine-specific)</fullName>
        <ecNumber evidence="2">2.1.1.72</ecNumber>
    </recommendedName>
</protein>
<sequence length="402" mass="46658">MWREWPASIVTDNQEQQECAQAKTTIEGSPEGFFRPYPFGLEKKGDGIGKNEVDENKPDLPSKTDFPTTRYYGSKRKQLSWLRNEFASIKGETALDAFGGTGAVSHLLQDLGWHTTYNDVFQFNTISARALFSGATSKFSKFKLVEFLKSIQPQEGFISKTFEGIYFTREENMWLDGCMMSIKNQRNDIRELILFCVFQACLKKRPFNLFHRANLDLRQSTVPVKFGNRSTWNKSFTEHIVATYTEVEFAHQRIKNPVKVIDAGCATSIDTKFDLIYIDPPYFKKAKKNTETYLARYHFLEGLARYDEWGSLIDPTSPQKVILQPFSKEWTNKNDLMDNLRHMFNKHVGSKFVMSYVANEEPTEQELFDLFRINFDRVQLSRRSFTRALSKKQSFEILLIGQ</sequence>
<dbReference type="PROSITE" id="PS00092">
    <property type="entry name" value="N6_MTASE"/>
    <property type="match status" value="1"/>
</dbReference>
<dbReference type="GO" id="GO:0032259">
    <property type="term" value="P:methylation"/>
    <property type="evidence" value="ECO:0007669"/>
    <property type="project" value="UniProtKB-KW"/>
</dbReference>
<reference evidence="9" key="1">
    <citation type="journal article" date="2019" name="Int. J. Syst. Evol. Microbiol.">
        <title>The Global Catalogue of Microorganisms (GCM) 10K type strain sequencing project: providing services to taxonomists for standard genome sequencing and annotation.</title>
        <authorList>
            <consortium name="The Broad Institute Genomics Platform"/>
            <consortium name="The Broad Institute Genome Sequencing Center for Infectious Disease"/>
            <person name="Wu L."/>
            <person name="Ma J."/>
        </authorList>
    </citation>
    <scope>NUCLEOTIDE SEQUENCE [LARGE SCALE GENOMIC DNA]</scope>
    <source>
        <strain evidence="9">CCUG 36956</strain>
    </source>
</reference>
<dbReference type="GO" id="GO:0008168">
    <property type="term" value="F:methyltransferase activity"/>
    <property type="evidence" value="ECO:0007669"/>
    <property type="project" value="UniProtKB-KW"/>
</dbReference>
<name>A0ABW2J438_9BURK</name>